<dbReference type="AlphaFoldDB" id="A0A9E2BIE1"/>
<evidence type="ECO:0000313" key="2">
    <source>
        <dbReference type="EMBL" id="MBT9146165.1"/>
    </source>
</evidence>
<dbReference type="Proteomes" id="UP000811545">
    <property type="component" value="Unassembled WGS sequence"/>
</dbReference>
<name>A0A9E2BIE1_PSYF1</name>
<evidence type="ECO:0000313" key="1">
    <source>
        <dbReference type="EMBL" id="MBT9145239.1"/>
    </source>
</evidence>
<reference evidence="2 3" key="1">
    <citation type="journal article" date="2021" name="bioRxiv">
        <title>Unique metabolic strategies in Hadean analogues reveal hints for primordial physiology.</title>
        <authorList>
            <person name="Nobu M.K."/>
            <person name="Nakai R."/>
            <person name="Tamazawa S."/>
            <person name="Mori H."/>
            <person name="Toyoda A."/>
            <person name="Ijiri A."/>
            <person name="Suzuki S."/>
            <person name="Kurokawa K."/>
            <person name="Kamagata Y."/>
            <person name="Tamaki H."/>
        </authorList>
    </citation>
    <scope>NUCLEOTIDE SEQUENCE [LARGE SCALE GENOMIC DNA]</scope>
    <source>
        <strain evidence="2">BS525</strain>
    </source>
</reference>
<comment type="caution">
    <text evidence="2">The sequence shown here is derived from an EMBL/GenBank/DDBJ whole genome shotgun (WGS) entry which is preliminary data.</text>
</comment>
<organism evidence="2 3">
    <name type="scientific">Psychracetigena formicireducens</name>
    <dbReference type="NCBI Taxonomy" id="2986056"/>
    <lineage>
        <taxon>Bacteria</taxon>
        <taxon>Bacillati</taxon>
        <taxon>Candidatus Lithacetigenota</taxon>
        <taxon>Candidatus Psychracetigena</taxon>
    </lineage>
</organism>
<gene>
    <name evidence="1" type="ORF">DDT42_01109</name>
    <name evidence="2" type="ORF">DDT42_02047</name>
</gene>
<protein>
    <submittedName>
        <fullName evidence="2">Uncharacterized protein</fullName>
    </submittedName>
</protein>
<accession>A0A9E2BIE1</accession>
<evidence type="ECO:0000313" key="3">
    <source>
        <dbReference type="Proteomes" id="UP000811545"/>
    </source>
</evidence>
<sequence length="40" mass="4560">MRNFLLILIILVAVPLVWFMGIKGLSFQEMLLNLGIKGKE</sequence>
<proteinExistence type="predicted"/>
<dbReference type="EMBL" id="QLTW01000064">
    <property type="protein sequence ID" value="MBT9145239.1"/>
    <property type="molecule type" value="Genomic_DNA"/>
</dbReference>
<dbReference type="EMBL" id="QLTW01000355">
    <property type="protein sequence ID" value="MBT9146165.1"/>
    <property type="molecule type" value="Genomic_DNA"/>
</dbReference>